<feature type="compositionally biased region" description="Basic and acidic residues" evidence="6">
    <location>
        <begin position="91"/>
        <end position="100"/>
    </location>
</feature>
<dbReference type="CDD" id="cd14480">
    <property type="entry name" value="SPX_VTC2_like"/>
    <property type="match status" value="1"/>
</dbReference>
<evidence type="ECO:0000256" key="7">
    <source>
        <dbReference type="SAM" id="Phobius"/>
    </source>
</evidence>
<reference evidence="10" key="1">
    <citation type="journal article" date="2020" name="Stud. Mycol.">
        <title>101 Dothideomycetes genomes: A test case for predicting lifestyles and emergence of pathogens.</title>
        <authorList>
            <person name="Haridas S."/>
            <person name="Albert R."/>
            <person name="Binder M."/>
            <person name="Bloem J."/>
            <person name="LaButti K."/>
            <person name="Salamov A."/>
            <person name="Andreopoulos B."/>
            <person name="Baker S."/>
            <person name="Barry K."/>
            <person name="Bills G."/>
            <person name="Bluhm B."/>
            <person name="Cannon C."/>
            <person name="Castanera R."/>
            <person name="Culley D."/>
            <person name="Daum C."/>
            <person name="Ezra D."/>
            <person name="Gonzalez J."/>
            <person name="Henrissat B."/>
            <person name="Kuo A."/>
            <person name="Liang C."/>
            <person name="Lipzen A."/>
            <person name="Lutzoni F."/>
            <person name="Magnuson J."/>
            <person name="Mondo S."/>
            <person name="Nolan M."/>
            <person name="Ohm R."/>
            <person name="Pangilinan J."/>
            <person name="Park H.-J."/>
            <person name="Ramirez L."/>
            <person name="Alfaro M."/>
            <person name="Sun H."/>
            <person name="Tritt A."/>
            <person name="Yoshinaga Y."/>
            <person name="Zwiers L.-H."/>
            <person name="Turgeon B."/>
            <person name="Goodwin S."/>
            <person name="Spatafora J."/>
            <person name="Crous P."/>
            <person name="Grigoriev I."/>
        </authorList>
    </citation>
    <scope>NUCLEOTIDE SEQUENCE [LARGE SCALE GENOMIC DNA]</scope>
    <source>
        <strain evidence="10">CBS 304.66</strain>
    </source>
</reference>
<dbReference type="AlphaFoldDB" id="A0A9P4N9B6"/>
<keyword evidence="10" id="KW-1185">Reference proteome</keyword>
<dbReference type="PANTHER" id="PTHR46140:SF2">
    <property type="entry name" value="VACUOLAR TRANSPORTER CHAPERONE 3 COMPLEX SUBUNIT 3-RELATED"/>
    <property type="match status" value="1"/>
</dbReference>
<evidence type="ECO:0000256" key="1">
    <source>
        <dbReference type="ARBA" id="ARBA00004128"/>
    </source>
</evidence>
<evidence type="ECO:0000256" key="4">
    <source>
        <dbReference type="ARBA" id="ARBA00022989"/>
    </source>
</evidence>
<evidence type="ECO:0000256" key="5">
    <source>
        <dbReference type="ARBA" id="ARBA00023136"/>
    </source>
</evidence>
<keyword evidence="2" id="KW-0926">Vacuole</keyword>
<accession>A0A9P4N9B6</accession>
<dbReference type="PROSITE" id="PS51382">
    <property type="entry name" value="SPX"/>
    <property type="match status" value="1"/>
</dbReference>
<comment type="subcellular location">
    <subcellularLocation>
        <location evidence="1">Vacuole membrane</location>
        <topology evidence="1">Multi-pass membrane protein</topology>
    </subcellularLocation>
</comment>
<dbReference type="InterPro" id="IPR018966">
    <property type="entry name" value="VTC_domain"/>
</dbReference>
<dbReference type="FunFam" id="3.20.100.30:FF:000002">
    <property type="entry name" value="Vacuolar transporter chaperone"/>
    <property type="match status" value="1"/>
</dbReference>
<feature type="region of interest" description="Disordered" evidence="6">
    <location>
        <begin position="83"/>
        <end position="118"/>
    </location>
</feature>
<organism evidence="9 10">
    <name type="scientific">Lojkania enalia</name>
    <dbReference type="NCBI Taxonomy" id="147567"/>
    <lineage>
        <taxon>Eukaryota</taxon>
        <taxon>Fungi</taxon>
        <taxon>Dikarya</taxon>
        <taxon>Ascomycota</taxon>
        <taxon>Pezizomycotina</taxon>
        <taxon>Dothideomycetes</taxon>
        <taxon>Pleosporomycetidae</taxon>
        <taxon>Pleosporales</taxon>
        <taxon>Pleosporales incertae sedis</taxon>
        <taxon>Lojkania</taxon>
    </lineage>
</organism>
<keyword evidence="5 7" id="KW-0472">Membrane</keyword>
<feature type="transmembrane region" description="Helical" evidence="7">
    <location>
        <begin position="741"/>
        <end position="761"/>
    </location>
</feature>
<sequence length="792" mass="91246">MRFGSTLRKSIYPPWKQHYVDYDKLKKLLKEGNVDDDDDTWTTEDESTFVDELLNVQLEKVHEFQTKTSQKLRDRTTACEKKLEPLAIGLKPERPDKPERTSPSNDTPKKPEMKPDEKEKLLKDVLAELDNITKEVNELEKYSRLNYTAFFKATKKHDRKRGEAYKLRPFLETRLTKHPLNTEDYSPLLYRLSAMYSFVRQSLDGKAQEAISFGEDMTGGESFTSHKFWVHPENLLEVKTVILRRLPVLVYNPQTSKIAEGSQRDPTLTSVYFDDRKFSLYTDKVEHTPNAASLRLRWYGQLTEKPDIQFEKKVIKDGDASEEQRFPIKEKYVQPFIEGKYKMEKSIQKLQSRAGEDTEEVDHFRKAVDDIQSFIKDKDLQPVLRANYTRTAFQIPGDDRIRISLDTNLAFIREDALDQDRPCREPDEWHRRDIDGAQMEYPFKAIRKGEINRFPFAVLEIKTKGMKKYEWIDDLMNSHLVKETPRFSKFVHGAAVLFEDYVNTFPFWLSEVDTDIRQEPEKAFEEEQERKLKAAENEFAVGSLFGHRASPSYRPSGLSPVGSPSAQKSLPKGGTPTRVSQFERDNGQKNGRTNEDVDSDEEGTQAVWDETPFSKSTGLASLFPSFSSSRYARAHQQRKVKLPPGIRDPGVWIKDQGPVRVEAKVWLANQRTFIKWQHVSVLLASLSLGLYNAAGKSNNTARTLAVVYTIVAAFTLLWGWGIYMYRNKLIRERSPKDFDNMFGPLVVCVGLIIALCLNFGFKYHAIITNQGDHSPSNSTMIPTVGNDRIELI</sequence>
<evidence type="ECO:0000313" key="9">
    <source>
        <dbReference type="EMBL" id="KAF2268995.1"/>
    </source>
</evidence>
<dbReference type="Proteomes" id="UP000800093">
    <property type="component" value="Unassembled WGS sequence"/>
</dbReference>
<evidence type="ECO:0000256" key="3">
    <source>
        <dbReference type="ARBA" id="ARBA00022692"/>
    </source>
</evidence>
<comment type="caution">
    <text evidence="9">The sequence shown here is derived from an EMBL/GenBank/DDBJ whole genome shotgun (WGS) entry which is preliminary data.</text>
</comment>
<gene>
    <name evidence="9" type="ORF">CC78DRAFT_334810</name>
</gene>
<dbReference type="Gene3D" id="3.20.100.30">
    <property type="entry name" value="VTC, catalytic tunnel domain"/>
    <property type="match status" value="1"/>
</dbReference>
<protein>
    <submittedName>
        <fullName evidence="9">SPX-domain-containing protein</fullName>
    </submittedName>
</protein>
<dbReference type="InterPro" id="IPR042267">
    <property type="entry name" value="VTC_sf"/>
</dbReference>
<dbReference type="InterPro" id="IPR004331">
    <property type="entry name" value="SPX_dom"/>
</dbReference>
<feature type="transmembrane region" description="Helical" evidence="7">
    <location>
        <begin position="701"/>
        <end position="721"/>
    </location>
</feature>
<evidence type="ECO:0000313" key="10">
    <source>
        <dbReference type="Proteomes" id="UP000800093"/>
    </source>
</evidence>
<dbReference type="OrthoDB" id="6493944at2759"/>
<dbReference type="GO" id="GO:0006799">
    <property type="term" value="P:polyphosphate biosynthetic process"/>
    <property type="evidence" value="ECO:0007669"/>
    <property type="project" value="UniProtKB-ARBA"/>
</dbReference>
<feature type="domain" description="SPX" evidence="8">
    <location>
        <begin position="1"/>
        <end position="171"/>
    </location>
</feature>
<dbReference type="CDD" id="cd07892">
    <property type="entry name" value="PolyPPase_VTC2-3_like"/>
    <property type="match status" value="1"/>
</dbReference>
<dbReference type="InterPro" id="IPR051572">
    <property type="entry name" value="VTC_Complex_Subunit"/>
</dbReference>
<keyword evidence="4 7" id="KW-1133">Transmembrane helix</keyword>
<keyword evidence="3 7" id="KW-0812">Transmembrane</keyword>
<evidence type="ECO:0000256" key="2">
    <source>
        <dbReference type="ARBA" id="ARBA00022554"/>
    </source>
</evidence>
<evidence type="ECO:0000256" key="6">
    <source>
        <dbReference type="SAM" id="MobiDB-lite"/>
    </source>
</evidence>
<feature type="compositionally biased region" description="Basic and acidic residues" evidence="6">
    <location>
        <begin position="581"/>
        <end position="595"/>
    </location>
</feature>
<dbReference type="EMBL" id="ML986584">
    <property type="protein sequence ID" value="KAF2268995.1"/>
    <property type="molecule type" value="Genomic_DNA"/>
</dbReference>
<dbReference type="GO" id="GO:0000329">
    <property type="term" value="C:fungal-type vacuole membrane"/>
    <property type="evidence" value="ECO:0007669"/>
    <property type="project" value="TreeGrafter"/>
</dbReference>
<name>A0A9P4N9B6_9PLEO</name>
<feature type="transmembrane region" description="Helical" evidence="7">
    <location>
        <begin position="676"/>
        <end position="694"/>
    </location>
</feature>
<dbReference type="PANTHER" id="PTHR46140">
    <property type="entry name" value="VACUOLAR TRANSPORTER CHAPERONE 1-RELATED"/>
    <property type="match status" value="1"/>
</dbReference>
<evidence type="ECO:0000259" key="8">
    <source>
        <dbReference type="PROSITE" id="PS51382"/>
    </source>
</evidence>
<dbReference type="InterPro" id="IPR003807">
    <property type="entry name" value="DUF202"/>
</dbReference>
<dbReference type="GO" id="GO:0033254">
    <property type="term" value="C:vacuolar transporter chaperone complex"/>
    <property type="evidence" value="ECO:0007669"/>
    <property type="project" value="TreeGrafter"/>
</dbReference>
<feature type="compositionally biased region" description="Basic and acidic residues" evidence="6">
    <location>
        <begin position="107"/>
        <end position="118"/>
    </location>
</feature>
<dbReference type="Pfam" id="PF02656">
    <property type="entry name" value="DUF202"/>
    <property type="match status" value="1"/>
</dbReference>
<feature type="region of interest" description="Disordered" evidence="6">
    <location>
        <begin position="551"/>
        <end position="610"/>
    </location>
</feature>
<proteinExistence type="predicted"/>
<dbReference type="Pfam" id="PF09359">
    <property type="entry name" value="VTC"/>
    <property type="match status" value="1"/>
</dbReference>